<comment type="similarity">
    <text evidence="1 4">Belongs to the short-chain dehydrogenases/reductases (SDR) family.</text>
</comment>
<dbReference type="InterPro" id="IPR023985">
    <property type="entry name" value="SDR_subfam_1"/>
</dbReference>
<dbReference type="Proteomes" id="UP001501624">
    <property type="component" value="Unassembled WGS sequence"/>
</dbReference>
<feature type="compositionally biased region" description="Low complexity" evidence="5">
    <location>
        <begin position="362"/>
        <end position="373"/>
    </location>
</feature>
<feature type="region of interest" description="Disordered" evidence="5">
    <location>
        <begin position="317"/>
        <end position="373"/>
    </location>
</feature>
<keyword evidence="7" id="KW-1185">Reference proteome</keyword>
<dbReference type="EMBL" id="BAABCM010000001">
    <property type="protein sequence ID" value="GAA3791637.1"/>
    <property type="molecule type" value="Genomic_DNA"/>
</dbReference>
<evidence type="ECO:0000313" key="6">
    <source>
        <dbReference type="EMBL" id="GAA3791637.1"/>
    </source>
</evidence>
<evidence type="ECO:0000256" key="4">
    <source>
        <dbReference type="RuleBase" id="RU000363"/>
    </source>
</evidence>
<feature type="compositionally biased region" description="Low complexity" evidence="5">
    <location>
        <begin position="328"/>
        <end position="340"/>
    </location>
</feature>
<evidence type="ECO:0000313" key="7">
    <source>
        <dbReference type="Proteomes" id="UP001501624"/>
    </source>
</evidence>
<dbReference type="NCBIfam" id="NF009467">
    <property type="entry name" value="PRK12826.1-3"/>
    <property type="match status" value="1"/>
</dbReference>
<dbReference type="Gene3D" id="3.40.50.720">
    <property type="entry name" value="NAD(P)-binding Rossmann-like Domain"/>
    <property type="match status" value="1"/>
</dbReference>
<evidence type="ECO:0000256" key="2">
    <source>
        <dbReference type="ARBA" id="ARBA00023002"/>
    </source>
</evidence>
<dbReference type="PRINTS" id="PR00080">
    <property type="entry name" value="SDRFAMILY"/>
</dbReference>
<dbReference type="InterPro" id="IPR036291">
    <property type="entry name" value="NAD(P)-bd_dom_sf"/>
</dbReference>
<dbReference type="InterPro" id="IPR002347">
    <property type="entry name" value="SDR_fam"/>
</dbReference>
<dbReference type="InterPro" id="IPR020904">
    <property type="entry name" value="Sc_DH/Rdtase_CS"/>
</dbReference>
<accession>A0ABP7HH17</accession>
<proteinExistence type="inferred from homology"/>
<dbReference type="PROSITE" id="PS00061">
    <property type="entry name" value="ADH_SHORT"/>
    <property type="match status" value="1"/>
</dbReference>
<evidence type="ECO:0000256" key="3">
    <source>
        <dbReference type="ARBA" id="ARBA00023027"/>
    </source>
</evidence>
<evidence type="ECO:0000256" key="1">
    <source>
        <dbReference type="ARBA" id="ARBA00006484"/>
    </source>
</evidence>
<reference evidence="7" key="1">
    <citation type="journal article" date="2019" name="Int. J. Syst. Evol. Microbiol.">
        <title>The Global Catalogue of Microorganisms (GCM) 10K type strain sequencing project: providing services to taxonomists for standard genome sequencing and annotation.</title>
        <authorList>
            <consortium name="The Broad Institute Genomics Platform"/>
            <consortium name="The Broad Institute Genome Sequencing Center for Infectious Disease"/>
            <person name="Wu L."/>
            <person name="Ma J."/>
        </authorList>
    </citation>
    <scope>NUCLEOTIDE SEQUENCE [LARGE SCALE GENOMIC DNA]</scope>
    <source>
        <strain evidence="7">JCM 17017</strain>
    </source>
</reference>
<keyword evidence="2" id="KW-0560">Oxidoreductase</keyword>
<comment type="caution">
    <text evidence="6">The sequence shown here is derived from an EMBL/GenBank/DDBJ whole genome shotgun (WGS) entry which is preliminary data.</text>
</comment>
<dbReference type="CDD" id="cd05233">
    <property type="entry name" value="SDR_c"/>
    <property type="match status" value="1"/>
</dbReference>
<dbReference type="PANTHER" id="PTHR24321:SF8">
    <property type="entry name" value="ESTRADIOL 17-BETA-DEHYDROGENASE 8-RELATED"/>
    <property type="match status" value="1"/>
</dbReference>
<dbReference type="SUPFAM" id="SSF51735">
    <property type="entry name" value="NAD(P)-binding Rossmann-fold domains"/>
    <property type="match status" value="1"/>
</dbReference>
<dbReference type="Pfam" id="PF00106">
    <property type="entry name" value="adh_short"/>
    <property type="match status" value="1"/>
</dbReference>
<protein>
    <submittedName>
        <fullName evidence="6">Uncharacterized protein</fullName>
    </submittedName>
</protein>
<name>A0ABP7HH17_9PSEU</name>
<evidence type="ECO:0000256" key="5">
    <source>
        <dbReference type="SAM" id="MobiDB-lite"/>
    </source>
</evidence>
<gene>
    <name evidence="6" type="ORF">GCM10022380_05320</name>
</gene>
<dbReference type="PANTHER" id="PTHR24321">
    <property type="entry name" value="DEHYDROGENASES, SHORT CHAIN"/>
    <property type="match status" value="1"/>
</dbReference>
<organism evidence="6 7">
    <name type="scientific">Amycolatopsis tucumanensis</name>
    <dbReference type="NCBI Taxonomy" id="401106"/>
    <lineage>
        <taxon>Bacteria</taxon>
        <taxon>Bacillati</taxon>
        <taxon>Actinomycetota</taxon>
        <taxon>Actinomycetes</taxon>
        <taxon>Pseudonocardiales</taxon>
        <taxon>Pseudonocardiaceae</taxon>
        <taxon>Amycolatopsis</taxon>
    </lineage>
</organism>
<dbReference type="PRINTS" id="PR00081">
    <property type="entry name" value="GDHRDH"/>
</dbReference>
<dbReference type="NCBIfam" id="TIGR03971">
    <property type="entry name" value="SDR_subfam_1"/>
    <property type="match status" value="1"/>
</dbReference>
<keyword evidence="3" id="KW-0520">NAD</keyword>
<sequence>MKRAEGKVAFITGAARGQGRAHALRLAGEGADIIAVHLCESVGTTPYDGATDADLAETAKRVEELGGRVLARQADVRDLAALERVVEEGLSRFGGIDVVCANAGIASFGSALELSEQQWQDILDINLTGVWKTVRATAPSMVERGRGGSIILTSSIAGLIGFLNLAHYTAAKHGVTGLMRVLAIELAPHRIRFNSIHPATVDTPMVANEASWKLFLGGIDGATREQAAVGMKTLNALPIPWLDMADISNAVLYLASDESRHVTGTTMVGRGAVSHGATAVNARRAYTSSATPSSGVILGERNSLSASLCARRMLASARAGLRRPKPQGAETATTGRASARSTRRSATEARDGCCSSIRPTMSGTSLSSSRSGS</sequence>